<protein>
    <recommendedName>
        <fullName evidence="4">SH3 domain-containing protein</fullName>
    </recommendedName>
</protein>
<feature type="signal peptide" evidence="1">
    <location>
        <begin position="1"/>
        <end position="22"/>
    </location>
</feature>
<reference evidence="2 3" key="1">
    <citation type="submission" date="2024-09" db="EMBL/GenBank/DDBJ databases">
        <authorList>
            <person name="Sun Q."/>
            <person name="Mori K."/>
        </authorList>
    </citation>
    <scope>NUCLEOTIDE SEQUENCE [LARGE SCALE GENOMIC DNA]</scope>
    <source>
        <strain evidence="2 3">CCM 3426</strain>
    </source>
</reference>
<feature type="chain" id="PRO_5046358309" description="SH3 domain-containing protein" evidence="1">
    <location>
        <begin position="23"/>
        <end position="157"/>
    </location>
</feature>
<accession>A0ABV5IML6</accession>
<dbReference type="RefSeq" id="WP_189649441.1">
    <property type="nucleotide sequence ID" value="NZ_BMRC01000010.1"/>
</dbReference>
<keyword evidence="3" id="KW-1185">Reference proteome</keyword>
<evidence type="ECO:0000313" key="3">
    <source>
        <dbReference type="Proteomes" id="UP001589647"/>
    </source>
</evidence>
<evidence type="ECO:0008006" key="4">
    <source>
        <dbReference type="Google" id="ProtNLM"/>
    </source>
</evidence>
<proteinExistence type="predicted"/>
<organism evidence="2 3">
    <name type="scientific">Nonomuraea spiralis</name>
    <dbReference type="NCBI Taxonomy" id="46182"/>
    <lineage>
        <taxon>Bacteria</taxon>
        <taxon>Bacillati</taxon>
        <taxon>Actinomycetota</taxon>
        <taxon>Actinomycetes</taxon>
        <taxon>Streptosporangiales</taxon>
        <taxon>Streptosporangiaceae</taxon>
        <taxon>Nonomuraea</taxon>
    </lineage>
</organism>
<keyword evidence="1" id="KW-0732">Signal</keyword>
<comment type="caution">
    <text evidence="2">The sequence shown here is derived from an EMBL/GenBank/DDBJ whole genome shotgun (WGS) entry which is preliminary data.</text>
</comment>
<sequence length="157" mass="16251">MNPRFLRAIVLVAALVTISPPAAPPAPALARRTVPVPAVSVPVVPVPVVSVPVVSVPVAARTHAQGRVTAGRAALAVRVGPGAGFAVIRRCPPGSLVDLAREVRGGRIHGDPRWYRLADGPGFVPAYYVLSGTRLPGARTDAVPAKAVTAGKTSWRR</sequence>
<name>A0ABV5IML6_9ACTN</name>
<dbReference type="EMBL" id="JBHMEI010000030">
    <property type="protein sequence ID" value="MFB9205789.1"/>
    <property type="molecule type" value="Genomic_DNA"/>
</dbReference>
<dbReference type="Proteomes" id="UP001589647">
    <property type="component" value="Unassembled WGS sequence"/>
</dbReference>
<gene>
    <name evidence="2" type="ORF">ACFFV7_31655</name>
</gene>
<evidence type="ECO:0000256" key="1">
    <source>
        <dbReference type="SAM" id="SignalP"/>
    </source>
</evidence>
<evidence type="ECO:0000313" key="2">
    <source>
        <dbReference type="EMBL" id="MFB9205789.1"/>
    </source>
</evidence>